<keyword evidence="2" id="KW-0677">Repeat</keyword>
<dbReference type="SMART" id="SM00271">
    <property type="entry name" value="DnaJ"/>
    <property type="match status" value="1"/>
</dbReference>
<evidence type="ECO:0000256" key="3">
    <source>
        <dbReference type="ARBA" id="ARBA00022771"/>
    </source>
</evidence>
<feature type="region of interest" description="Disordered" evidence="5">
    <location>
        <begin position="383"/>
        <end position="409"/>
    </location>
</feature>
<protein>
    <submittedName>
        <fullName evidence="7">DnaJ protein ANJ1</fullName>
    </submittedName>
</protein>
<dbReference type="SUPFAM" id="SSF46565">
    <property type="entry name" value="Chaperone J-domain"/>
    <property type="match status" value="1"/>
</dbReference>
<feature type="compositionally biased region" description="Basic and acidic residues" evidence="5">
    <location>
        <begin position="392"/>
        <end position="401"/>
    </location>
</feature>
<dbReference type="Pfam" id="PF01556">
    <property type="entry name" value="DnaJ_C"/>
    <property type="match status" value="1"/>
</dbReference>
<dbReference type="CDD" id="cd10747">
    <property type="entry name" value="DnaJ_C"/>
    <property type="match status" value="1"/>
</dbReference>
<name>A0A1J4K634_9EUKA</name>
<dbReference type="GO" id="GO:0030544">
    <property type="term" value="F:Hsp70 protein binding"/>
    <property type="evidence" value="ECO:0007669"/>
    <property type="project" value="InterPro"/>
</dbReference>
<proteinExistence type="predicted"/>
<dbReference type="GO" id="GO:0006457">
    <property type="term" value="P:protein folding"/>
    <property type="evidence" value="ECO:0007669"/>
    <property type="project" value="InterPro"/>
</dbReference>
<dbReference type="InterPro" id="IPR001623">
    <property type="entry name" value="DnaJ_domain"/>
</dbReference>
<keyword evidence="8" id="KW-1185">Reference proteome</keyword>
<dbReference type="Gene3D" id="2.10.230.10">
    <property type="entry name" value="Heat shock protein DnaJ, cysteine-rich domain"/>
    <property type="match status" value="1"/>
</dbReference>
<dbReference type="PRINTS" id="PR00625">
    <property type="entry name" value="JDOMAIN"/>
</dbReference>
<dbReference type="AlphaFoldDB" id="A0A1J4K634"/>
<feature type="domain" description="J" evidence="6">
    <location>
        <begin position="6"/>
        <end position="71"/>
    </location>
</feature>
<evidence type="ECO:0000256" key="1">
    <source>
        <dbReference type="ARBA" id="ARBA00022723"/>
    </source>
</evidence>
<evidence type="ECO:0000313" key="7">
    <source>
        <dbReference type="EMBL" id="OHT06879.1"/>
    </source>
</evidence>
<dbReference type="EMBL" id="MLAK01000712">
    <property type="protein sequence ID" value="OHT06879.1"/>
    <property type="molecule type" value="Genomic_DNA"/>
</dbReference>
<reference evidence="7" key="1">
    <citation type="submission" date="2016-10" db="EMBL/GenBank/DDBJ databases">
        <authorList>
            <person name="Benchimol M."/>
            <person name="Almeida L.G."/>
            <person name="Vasconcelos A.T."/>
            <person name="Perreira-Neves A."/>
            <person name="Rosa I.A."/>
            <person name="Tasca T."/>
            <person name="Bogo M.R."/>
            <person name="de Souza W."/>
        </authorList>
    </citation>
    <scope>NUCLEOTIDE SEQUENCE [LARGE SCALE GENOMIC DNA]</scope>
    <source>
        <strain evidence="7">K</strain>
    </source>
</reference>
<dbReference type="GO" id="GO:0008270">
    <property type="term" value="F:zinc ion binding"/>
    <property type="evidence" value="ECO:0007669"/>
    <property type="project" value="UniProtKB-KW"/>
</dbReference>
<dbReference type="GeneID" id="94838760"/>
<keyword evidence="4" id="KW-0862">Zinc</keyword>
<dbReference type="CDD" id="cd06257">
    <property type="entry name" value="DnaJ"/>
    <property type="match status" value="1"/>
</dbReference>
<evidence type="ECO:0000259" key="6">
    <source>
        <dbReference type="PROSITE" id="PS50076"/>
    </source>
</evidence>
<dbReference type="Proteomes" id="UP000179807">
    <property type="component" value="Unassembled WGS sequence"/>
</dbReference>
<comment type="caution">
    <text evidence="7">The sequence shown here is derived from an EMBL/GenBank/DDBJ whole genome shotgun (WGS) entry which is preliminary data.</text>
</comment>
<dbReference type="PANTHER" id="PTHR43888">
    <property type="entry name" value="DNAJ-LIKE-2, ISOFORM A-RELATED"/>
    <property type="match status" value="1"/>
</dbReference>
<dbReference type="InterPro" id="IPR002939">
    <property type="entry name" value="DnaJ_C"/>
</dbReference>
<keyword evidence="3" id="KW-0863">Zinc-finger</keyword>
<dbReference type="Gene3D" id="1.10.287.110">
    <property type="entry name" value="DnaJ domain"/>
    <property type="match status" value="1"/>
</dbReference>
<sequence>MFGGTDLYEILGVSPNADPHQLKIAFQTKARETHPDKNRNDPKATENFQKLNEAYLILKDKEKRQLYDQINSIKLPKFDQNNFQNFDQFFFAPKSKTKTKTIEKTVFVTLEDFYKGGEILLNYKRLIICPDCFGKCPTICQACGGTGRCSYFGRMVTNCHLCHGEGFSKDRCGGKKYITTNSTIEIRIDPGMEDGDRITFQNASDESLEYTTGDLIVTLKMKENKKFTRKNNDLFYTKKITLSQAILGSKLLIEHLDGRKLVLSNTQNKIINNGELIIIENEGMPSRSDRFKKGNLIVKFEIEFPEKIDENFRKVILKDFPPINHCCGIDIDNENTYFVIAEDEKSPKNEKNPKIDECRFHNSDFPNSKSNFCKFFKEKLNENDSNDNRYQNGEKDNKPKETNSYCNPM</sequence>
<evidence type="ECO:0000313" key="8">
    <source>
        <dbReference type="Proteomes" id="UP000179807"/>
    </source>
</evidence>
<evidence type="ECO:0000256" key="4">
    <source>
        <dbReference type="ARBA" id="ARBA00022833"/>
    </source>
</evidence>
<dbReference type="GO" id="GO:0051082">
    <property type="term" value="F:unfolded protein binding"/>
    <property type="evidence" value="ECO:0007669"/>
    <property type="project" value="InterPro"/>
</dbReference>
<dbReference type="VEuPathDB" id="TrichDB:TRFO_24980"/>
<evidence type="ECO:0000256" key="2">
    <source>
        <dbReference type="ARBA" id="ARBA00022737"/>
    </source>
</evidence>
<dbReference type="PROSITE" id="PS50076">
    <property type="entry name" value="DNAJ_2"/>
    <property type="match status" value="1"/>
</dbReference>
<dbReference type="InterPro" id="IPR044713">
    <property type="entry name" value="DNJA1/2-like"/>
</dbReference>
<organism evidence="7 8">
    <name type="scientific">Tritrichomonas foetus</name>
    <dbReference type="NCBI Taxonomy" id="1144522"/>
    <lineage>
        <taxon>Eukaryota</taxon>
        <taxon>Metamonada</taxon>
        <taxon>Parabasalia</taxon>
        <taxon>Tritrichomonadida</taxon>
        <taxon>Tritrichomonadidae</taxon>
        <taxon>Tritrichomonas</taxon>
    </lineage>
</organism>
<dbReference type="FunFam" id="2.60.260.20:FF:000003">
    <property type="entry name" value="DnaJ subfamily A member 2"/>
    <property type="match status" value="1"/>
</dbReference>
<dbReference type="OrthoDB" id="550424at2759"/>
<dbReference type="InterPro" id="IPR036869">
    <property type="entry name" value="J_dom_sf"/>
</dbReference>
<dbReference type="SUPFAM" id="SSF49493">
    <property type="entry name" value="HSP40/DnaJ peptide-binding domain"/>
    <property type="match status" value="2"/>
</dbReference>
<dbReference type="InterPro" id="IPR008971">
    <property type="entry name" value="HSP40/DnaJ_pept-bd"/>
</dbReference>
<dbReference type="RefSeq" id="XP_068360015.1">
    <property type="nucleotide sequence ID" value="XM_068504056.1"/>
</dbReference>
<dbReference type="Pfam" id="PF00226">
    <property type="entry name" value="DnaJ"/>
    <property type="match status" value="1"/>
</dbReference>
<dbReference type="Gene3D" id="2.60.260.20">
    <property type="entry name" value="Urease metallochaperone UreE, N-terminal domain"/>
    <property type="match status" value="2"/>
</dbReference>
<keyword evidence="1" id="KW-0479">Metal-binding</keyword>
<accession>A0A1J4K634</accession>
<evidence type="ECO:0000256" key="5">
    <source>
        <dbReference type="SAM" id="MobiDB-lite"/>
    </source>
</evidence>
<gene>
    <name evidence="7" type="ORF">TRFO_24980</name>
</gene>